<organism evidence="1 2">
    <name type="scientific">Pseudoalteromonas luteoviolacea CPMOR-1</name>
    <dbReference type="NCBI Taxonomy" id="1365248"/>
    <lineage>
        <taxon>Bacteria</taxon>
        <taxon>Pseudomonadati</taxon>
        <taxon>Pseudomonadota</taxon>
        <taxon>Gammaproteobacteria</taxon>
        <taxon>Alteromonadales</taxon>
        <taxon>Pseudoalteromonadaceae</taxon>
        <taxon>Pseudoalteromonas</taxon>
    </lineage>
</organism>
<evidence type="ECO:0000313" key="1">
    <source>
        <dbReference type="EMBL" id="KZN57643.1"/>
    </source>
</evidence>
<dbReference type="SUPFAM" id="SSF46955">
    <property type="entry name" value="Putative DNA-binding domain"/>
    <property type="match status" value="1"/>
</dbReference>
<accession>A0A167H541</accession>
<evidence type="ECO:0000313" key="2">
    <source>
        <dbReference type="Proteomes" id="UP000076486"/>
    </source>
</evidence>
<protein>
    <submittedName>
        <fullName evidence="1">Uncharacterized protein</fullName>
    </submittedName>
</protein>
<comment type="caution">
    <text evidence="1">The sequence shown here is derived from an EMBL/GenBank/DDBJ whole genome shotgun (WGS) entry which is preliminary data.</text>
</comment>
<sequence>MATQKEVAAYFSVEDRTIRNWSKITGFPASKGRGGYCIQSISRWLATVAMSKVSSTQTTSSTSLEDEEKELKLAEKRLKIRRQEVDIKHKEFDLSIKEQRSAPIEIITRTLELSSVAASSNLKALLPRIKRAWHDIPPEAIEEINKVIATTCNEVANFEPDLSSYTASDLLSGEEGAESV</sequence>
<dbReference type="Proteomes" id="UP000076486">
    <property type="component" value="Unassembled WGS sequence"/>
</dbReference>
<dbReference type="InterPro" id="IPR009061">
    <property type="entry name" value="DNA-bd_dom_put_sf"/>
</dbReference>
<reference evidence="1 2" key="1">
    <citation type="submission" date="2013-07" db="EMBL/GenBank/DDBJ databases">
        <title>Comparative Genomic and Metabolomic Analysis of Twelve Strains of Pseudoalteromonas luteoviolacea.</title>
        <authorList>
            <person name="Vynne N.G."/>
            <person name="Mansson M."/>
            <person name="Gram L."/>
        </authorList>
    </citation>
    <scope>NUCLEOTIDE SEQUENCE [LARGE SCALE GENOMIC DNA]</scope>
    <source>
        <strain evidence="1 2">CPMOR-1</strain>
    </source>
</reference>
<gene>
    <name evidence="1" type="ORF">N473_26735</name>
</gene>
<dbReference type="AlphaFoldDB" id="A0A167H541"/>
<name>A0A167H541_9GAMM</name>
<proteinExistence type="predicted"/>
<dbReference type="PATRIC" id="fig|1365248.3.peg.5277"/>
<dbReference type="EMBL" id="AUYC01000094">
    <property type="protein sequence ID" value="KZN57643.1"/>
    <property type="molecule type" value="Genomic_DNA"/>
</dbReference>